<feature type="transmembrane region" description="Helical" evidence="6">
    <location>
        <begin position="124"/>
        <end position="142"/>
    </location>
</feature>
<feature type="region of interest" description="Disordered" evidence="5">
    <location>
        <begin position="1"/>
        <end position="22"/>
    </location>
</feature>
<dbReference type="InterPro" id="IPR023271">
    <property type="entry name" value="Aquaporin-like"/>
</dbReference>
<sequence length="275" mass="29070">MNEDSGGSQSITSAKGSRDEPELEQAYERLVDEGHDRLDRPLLPLLSTGFLGGVDVGVGVLIYLVVEAKTGDALLASLAFTIGFVALLLASSELFTENFLVPVISVVAKVGTLTQLVRLWVVTLAANLVAGFAMAGMIVVALPDVHDAAIKAGSHYAHLGVSFRSFFLAVLAGAVITLLTRMQHATENLGVRAMAAVMMSFVLVGAQLFHSVLDSILMFAGLLTGRADYGYLDWLGALGWSAFGNLVGGLVLVTGLRLLRTSHRIAESRDEGQTG</sequence>
<evidence type="ECO:0000256" key="2">
    <source>
        <dbReference type="ARBA" id="ARBA00022692"/>
    </source>
</evidence>
<dbReference type="GO" id="GO:0005886">
    <property type="term" value="C:plasma membrane"/>
    <property type="evidence" value="ECO:0007669"/>
    <property type="project" value="TreeGrafter"/>
</dbReference>
<keyword evidence="2 6" id="KW-0812">Transmembrane</keyword>
<keyword evidence="4 6" id="KW-0472">Membrane</keyword>
<comment type="caution">
    <text evidence="7">The sequence shown here is derived from an EMBL/GenBank/DDBJ whole genome shotgun (WGS) entry which is preliminary data.</text>
</comment>
<keyword evidence="3 6" id="KW-1133">Transmembrane helix</keyword>
<dbReference type="InterPro" id="IPR000292">
    <property type="entry name" value="For/NO2_transpt"/>
</dbReference>
<keyword evidence="8" id="KW-1185">Reference proteome</keyword>
<reference evidence="7 8" key="1">
    <citation type="submission" date="2020-07" db="EMBL/GenBank/DDBJ databases">
        <title>Sequencing the genomes of 1000 actinobacteria strains.</title>
        <authorList>
            <person name="Klenk H.-P."/>
        </authorList>
    </citation>
    <scope>NUCLEOTIDE SEQUENCE [LARGE SCALE GENOMIC DNA]</scope>
    <source>
        <strain evidence="7 8">DSM 29531</strain>
    </source>
</reference>
<evidence type="ECO:0000256" key="1">
    <source>
        <dbReference type="ARBA" id="ARBA00004141"/>
    </source>
</evidence>
<comment type="subcellular location">
    <subcellularLocation>
        <location evidence="1">Membrane</location>
        <topology evidence="1">Multi-pass membrane protein</topology>
    </subcellularLocation>
</comment>
<dbReference type="Proteomes" id="UP000571817">
    <property type="component" value="Unassembled WGS sequence"/>
</dbReference>
<dbReference type="GO" id="GO:0015499">
    <property type="term" value="F:formate transmembrane transporter activity"/>
    <property type="evidence" value="ECO:0007669"/>
    <property type="project" value="TreeGrafter"/>
</dbReference>
<evidence type="ECO:0000256" key="6">
    <source>
        <dbReference type="SAM" id="Phobius"/>
    </source>
</evidence>
<feature type="transmembrane region" description="Helical" evidence="6">
    <location>
        <begin position="162"/>
        <end position="180"/>
    </location>
</feature>
<name>A0A853D9C2_9MICO</name>
<feature type="transmembrane region" description="Helical" evidence="6">
    <location>
        <begin position="234"/>
        <end position="259"/>
    </location>
</feature>
<dbReference type="PANTHER" id="PTHR30520:SF2">
    <property type="entry name" value="INNER MEMBRANE PROTEIN YFDC"/>
    <property type="match status" value="1"/>
</dbReference>
<dbReference type="Gene3D" id="1.20.1080.10">
    <property type="entry name" value="Glycerol uptake facilitator protein"/>
    <property type="match status" value="1"/>
</dbReference>
<feature type="transmembrane region" description="Helical" evidence="6">
    <location>
        <begin position="42"/>
        <end position="66"/>
    </location>
</feature>
<dbReference type="RefSeq" id="WP_218883500.1">
    <property type="nucleotide sequence ID" value="NZ_JACCFW010000001.1"/>
</dbReference>
<accession>A0A853D9C2</accession>
<feature type="transmembrane region" description="Helical" evidence="6">
    <location>
        <begin position="73"/>
        <end position="92"/>
    </location>
</feature>
<dbReference type="PANTHER" id="PTHR30520">
    <property type="entry name" value="FORMATE TRANSPORTER-RELATED"/>
    <property type="match status" value="1"/>
</dbReference>
<dbReference type="Pfam" id="PF01226">
    <property type="entry name" value="Form_Nir_trans"/>
    <property type="match status" value="1"/>
</dbReference>
<feature type="compositionally biased region" description="Polar residues" evidence="5">
    <location>
        <begin position="1"/>
        <end position="15"/>
    </location>
</feature>
<feature type="transmembrane region" description="Helical" evidence="6">
    <location>
        <begin position="201"/>
        <end position="222"/>
    </location>
</feature>
<dbReference type="AlphaFoldDB" id="A0A853D9C2"/>
<evidence type="ECO:0000256" key="5">
    <source>
        <dbReference type="SAM" id="MobiDB-lite"/>
    </source>
</evidence>
<evidence type="ECO:0000256" key="3">
    <source>
        <dbReference type="ARBA" id="ARBA00022989"/>
    </source>
</evidence>
<evidence type="ECO:0000313" key="8">
    <source>
        <dbReference type="Proteomes" id="UP000571817"/>
    </source>
</evidence>
<feature type="transmembrane region" description="Helical" evidence="6">
    <location>
        <begin position="98"/>
        <end position="117"/>
    </location>
</feature>
<dbReference type="EMBL" id="JACCFW010000001">
    <property type="protein sequence ID" value="NYJ73197.1"/>
    <property type="molecule type" value="Genomic_DNA"/>
</dbReference>
<evidence type="ECO:0000313" key="7">
    <source>
        <dbReference type="EMBL" id="NYJ73197.1"/>
    </source>
</evidence>
<proteinExistence type="predicted"/>
<protein>
    <submittedName>
        <fullName evidence="7">Formate/nitrite transporter FocA (FNT family)</fullName>
    </submittedName>
</protein>
<gene>
    <name evidence="7" type="ORF">HNR15_000160</name>
</gene>
<organism evidence="7 8">
    <name type="scientific">Allobranchiibius huperziae</name>
    <dbReference type="NCBI Taxonomy" id="1874116"/>
    <lineage>
        <taxon>Bacteria</taxon>
        <taxon>Bacillati</taxon>
        <taxon>Actinomycetota</taxon>
        <taxon>Actinomycetes</taxon>
        <taxon>Micrococcales</taxon>
        <taxon>Dermacoccaceae</taxon>
        <taxon>Allobranchiibius</taxon>
    </lineage>
</organism>
<evidence type="ECO:0000256" key="4">
    <source>
        <dbReference type="ARBA" id="ARBA00023136"/>
    </source>
</evidence>